<keyword evidence="3" id="KW-0732">Signal</keyword>
<dbReference type="InterPro" id="IPR050654">
    <property type="entry name" value="AChE-related_enzymes"/>
</dbReference>
<evidence type="ECO:0000256" key="1">
    <source>
        <dbReference type="ARBA" id="ARBA00005964"/>
    </source>
</evidence>
<dbReference type="Proteomes" id="UP000007796">
    <property type="component" value="Unassembled WGS sequence"/>
</dbReference>
<organism evidence="7">
    <name type="scientific">Grosmannia clavigera (strain kw1407 / UAMH 11150)</name>
    <name type="common">Blue stain fungus</name>
    <name type="synonym">Graphiocladiella clavigera</name>
    <dbReference type="NCBI Taxonomy" id="655863"/>
    <lineage>
        <taxon>Eukaryota</taxon>
        <taxon>Fungi</taxon>
        <taxon>Dikarya</taxon>
        <taxon>Ascomycota</taxon>
        <taxon>Pezizomycotina</taxon>
        <taxon>Sordariomycetes</taxon>
        <taxon>Sordariomycetidae</taxon>
        <taxon>Ophiostomatales</taxon>
        <taxon>Ophiostomataceae</taxon>
        <taxon>Leptographium</taxon>
    </lineage>
</organism>
<dbReference type="GeneID" id="25975026"/>
<dbReference type="PANTHER" id="PTHR43918">
    <property type="entry name" value="ACETYLCHOLINESTERASE"/>
    <property type="match status" value="1"/>
</dbReference>
<reference evidence="6 7" key="1">
    <citation type="journal article" date="2011" name="Proc. Natl. Acad. Sci. U.S.A.">
        <title>Genome and transcriptome analyses of the mountain pine beetle-fungal symbiont Grosmannia clavigera, a lodgepole pine pathogen.</title>
        <authorList>
            <person name="DiGuistini S."/>
            <person name="Wang Y."/>
            <person name="Liao N.Y."/>
            <person name="Taylor G."/>
            <person name="Tanguay P."/>
            <person name="Feau N."/>
            <person name="Henrissat B."/>
            <person name="Chan S.K."/>
            <person name="Hesse-Orce U."/>
            <person name="Alamouti S.M."/>
            <person name="Tsui C.K.M."/>
            <person name="Docking R.T."/>
            <person name="Levasseur A."/>
            <person name="Haridas S."/>
            <person name="Robertson G."/>
            <person name="Birol I."/>
            <person name="Holt R.A."/>
            <person name="Marra M.A."/>
            <person name="Hamelin R.C."/>
            <person name="Hirst M."/>
            <person name="Jones S.J.M."/>
            <person name="Bohlmann J."/>
            <person name="Breuil C."/>
        </authorList>
    </citation>
    <scope>NUCLEOTIDE SEQUENCE [LARGE SCALE GENOMIC DNA]</scope>
    <source>
        <strain evidence="7">kw1407 / UAMH 11150</strain>
    </source>
</reference>
<dbReference type="EMBL" id="GL629782">
    <property type="protein sequence ID" value="EFX02028.1"/>
    <property type="molecule type" value="Genomic_DNA"/>
</dbReference>
<evidence type="ECO:0000256" key="2">
    <source>
        <dbReference type="ARBA" id="ARBA00022801"/>
    </source>
</evidence>
<dbReference type="RefSeq" id="XP_014171510.1">
    <property type="nucleotide sequence ID" value="XM_014316035.1"/>
</dbReference>
<dbReference type="HOGENOM" id="CLU_006586_10_6_1"/>
<name>F0XIP5_GROCL</name>
<feature type="region of interest" description="Disordered" evidence="4">
    <location>
        <begin position="537"/>
        <end position="589"/>
    </location>
</feature>
<sequence length="611" mass="64742">MRFLSSLLLGVSAVSAAVTARHSAPATVPTVTVKNGSYYGLSLPHYSQELFLGVPFAQPPVGDLRFRVPQPLNSTWTGTRNATAYGPSCIGYGSDDWVLGNVLSEDCLTLNVVRPRATTATRAEELLPVALWIYGGAFAEGGSRDPRYNLTFIVQQSVELGAPMLAVSINYRVAQWGFMYGRELAAEGSNNMGLRDQRQALRWVQENIAAFGGDPARVTIWGESAGADSVGIQLIAYGGRDDGLFRGAIGESGLPVGWSPRPTTSDWQSAYDAYINATGCSAAVDSLACLRAVPAATLSAVFNSTISRPAFEPVTDGDFLTQSGTTALRRGDFVKVPYLVGANFDEGGSLATRGINSTNDFLALVRTKGPDNATALTIAALYPDIPAIGIPATLHGRPPASDLATYGYQWKRSAAYAGDLLLHASRRLTSQSWAQNNASLWSYHFNVLVNGVSPLQGSVHFQEVVFVFANTQGLGYENVNSVNPFAGKPQSYFDLARTMSRMWVSFVTHQDPNALKVESTTSSPLFAYKIPDVAPETPLTTGSSTSVSASPATSPTPFSKPPVADSAVPTTEPTTPVRPPSNGERTSPPEVAAAVVVAGAAVVASARFSIG</sequence>
<dbReference type="ESTHER" id="grocl-f0xip5">
    <property type="family name" value="Fungal_carboxylesterase_lipase"/>
</dbReference>
<dbReference type="AlphaFoldDB" id="F0XIP5"/>
<dbReference type="Gene3D" id="3.40.50.1820">
    <property type="entry name" value="alpha/beta hydrolase"/>
    <property type="match status" value="1"/>
</dbReference>
<dbReference type="SUPFAM" id="SSF53474">
    <property type="entry name" value="alpha/beta-Hydrolases"/>
    <property type="match status" value="1"/>
</dbReference>
<accession>F0XIP5</accession>
<feature type="domain" description="Carboxylesterase type B" evidence="5">
    <location>
        <begin position="29"/>
        <end position="516"/>
    </location>
</feature>
<dbReference type="PROSITE" id="PS00122">
    <property type="entry name" value="CARBOXYLESTERASE_B_1"/>
    <property type="match status" value="1"/>
</dbReference>
<feature type="chain" id="PRO_5005128764" description="Carboxylic ester hydrolase" evidence="3">
    <location>
        <begin position="17"/>
        <end position="611"/>
    </location>
</feature>
<protein>
    <recommendedName>
        <fullName evidence="3">Carboxylic ester hydrolase</fullName>
        <ecNumber evidence="3">3.1.1.-</ecNumber>
    </recommendedName>
</protein>
<dbReference type="OrthoDB" id="408631at2759"/>
<evidence type="ECO:0000259" key="5">
    <source>
        <dbReference type="Pfam" id="PF00135"/>
    </source>
</evidence>
<dbReference type="STRING" id="655863.F0XIP5"/>
<evidence type="ECO:0000313" key="7">
    <source>
        <dbReference type="Proteomes" id="UP000007796"/>
    </source>
</evidence>
<dbReference type="GO" id="GO:0052689">
    <property type="term" value="F:carboxylic ester hydrolase activity"/>
    <property type="evidence" value="ECO:0007669"/>
    <property type="project" value="TreeGrafter"/>
</dbReference>
<dbReference type="InterPro" id="IPR029058">
    <property type="entry name" value="AB_hydrolase_fold"/>
</dbReference>
<evidence type="ECO:0000256" key="4">
    <source>
        <dbReference type="SAM" id="MobiDB-lite"/>
    </source>
</evidence>
<feature type="compositionally biased region" description="Low complexity" evidence="4">
    <location>
        <begin position="540"/>
        <end position="557"/>
    </location>
</feature>
<dbReference type="PROSITE" id="PS00941">
    <property type="entry name" value="CARBOXYLESTERASE_B_2"/>
    <property type="match status" value="1"/>
</dbReference>
<dbReference type="eggNOG" id="KOG4389">
    <property type="taxonomic scope" value="Eukaryota"/>
</dbReference>
<feature type="signal peptide" evidence="3">
    <location>
        <begin position="1"/>
        <end position="16"/>
    </location>
</feature>
<keyword evidence="2 3" id="KW-0378">Hydrolase</keyword>
<dbReference type="Pfam" id="PF00135">
    <property type="entry name" value="COesterase"/>
    <property type="match status" value="1"/>
</dbReference>
<dbReference type="PANTHER" id="PTHR43918:SF4">
    <property type="entry name" value="CARBOXYLIC ESTER HYDROLASE"/>
    <property type="match status" value="1"/>
</dbReference>
<dbReference type="InterPro" id="IPR019826">
    <property type="entry name" value="Carboxylesterase_B_AS"/>
</dbReference>
<evidence type="ECO:0000313" key="6">
    <source>
        <dbReference type="EMBL" id="EFX02028.1"/>
    </source>
</evidence>
<dbReference type="InterPro" id="IPR019819">
    <property type="entry name" value="Carboxylesterase_B_CS"/>
</dbReference>
<dbReference type="InParanoid" id="F0XIP5"/>
<comment type="similarity">
    <text evidence="1 3">Belongs to the type-B carboxylesterase/lipase family.</text>
</comment>
<proteinExistence type="inferred from homology"/>
<evidence type="ECO:0000256" key="3">
    <source>
        <dbReference type="RuleBase" id="RU361235"/>
    </source>
</evidence>
<gene>
    <name evidence="6" type="ORF">CMQ_2077</name>
</gene>
<dbReference type="EC" id="3.1.1.-" evidence="3"/>
<keyword evidence="7" id="KW-1185">Reference proteome</keyword>
<dbReference type="InterPro" id="IPR002018">
    <property type="entry name" value="CarbesteraseB"/>
</dbReference>